<organism evidence="1 2">
    <name type="scientific">Venturia inaequalis</name>
    <name type="common">Apple scab fungus</name>
    <dbReference type="NCBI Taxonomy" id="5025"/>
    <lineage>
        <taxon>Eukaryota</taxon>
        <taxon>Fungi</taxon>
        <taxon>Dikarya</taxon>
        <taxon>Ascomycota</taxon>
        <taxon>Pezizomycotina</taxon>
        <taxon>Dothideomycetes</taxon>
        <taxon>Pleosporomycetidae</taxon>
        <taxon>Venturiales</taxon>
        <taxon>Venturiaceae</taxon>
        <taxon>Venturia</taxon>
    </lineage>
</organism>
<reference evidence="1 2" key="1">
    <citation type="submission" date="2018-12" db="EMBL/GenBank/DDBJ databases">
        <title>Venturia inaequalis Genome Resource.</title>
        <authorList>
            <person name="Lichtner F.J."/>
        </authorList>
    </citation>
    <scope>NUCLEOTIDE SEQUENCE [LARGE SCALE GENOMIC DNA]</scope>
    <source>
        <strain evidence="1 2">120213</strain>
    </source>
</reference>
<protein>
    <submittedName>
        <fullName evidence="1">Uncharacterized protein</fullName>
    </submittedName>
</protein>
<comment type="caution">
    <text evidence="1">The sequence shown here is derived from an EMBL/GenBank/DDBJ whole genome shotgun (WGS) entry which is preliminary data.</text>
</comment>
<accession>A0A8H3UNG5</accession>
<gene>
    <name evidence="1" type="ORF">EG328_004464</name>
</gene>
<name>A0A8H3UNG5_VENIN</name>
<sequence>MATTPSSGDAVAINPPSSPPQLTTIARELRQQILIEVFQELIHNDTIEYILYCTKVEERDRDPPSITKQAQDLFVAFPELKDDIAFVEQKARDSFHENKALLSKAVSEVIRADGKRDIAGYIGCDTIQIYMRMGGQLSAESSGEENLSAMELWWKKNLESTINRLQFELVYYVLIFKDGRFRNTHRRFCILEALVNGQFGAFDELVQVGQIHGNSWKIYSAHW</sequence>
<proteinExistence type="predicted"/>
<evidence type="ECO:0000313" key="2">
    <source>
        <dbReference type="Proteomes" id="UP000447873"/>
    </source>
</evidence>
<dbReference type="Proteomes" id="UP000447873">
    <property type="component" value="Unassembled WGS sequence"/>
</dbReference>
<dbReference type="AlphaFoldDB" id="A0A8H3UNG5"/>
<evidence type="ECO:0000313" key="1">
    <source>
        <dbReference type="EMBL" id="KAE9973340.1"/>
    </source>
</evidence>
<dbReference type="EMBL" id="WNWS01000245">
    <property type="protein sequence ID" value="KAE9973340.1"/>
    <property type="molecule type" value="Genomic_DNA"/>
</dbReference>